<dbReference type="OrthoDB" id="428604at2759"/>
<keyword evidence="2" id="KW-0418">Kinase</keyword>
<accession>A0A5B6WJJ5</accession>
<gene>
    <name evidence="2" type="ORF">EPI10_022189</name>
</gene>
<dbReference type="Pfam" id="PF07727">
    <property type="entry name" value="RVT_2"/>
    <property type="match status" value="1"/>
</dbReference>
<sequence length="530" mass="59692">MASPCSVYSRINSPVDHSPSAGQQADSLAAACAPTTYHQPTTSVRTTTFVNSHPMQTRSKSGIYKPKPFSSILTEKEPISIIEAFQSPAWTAAAQTEYRALLSNHTWDLMPLPAGQRAVRFNWIFKIKRNADDSVARCKDRLVMKGYFQEAGFEQQGNNGQQLVCKLRKALYCLKQAPWAWFHKMGEFLLANEFELLYVLVYVDNIIITGSASQAIDQFVNKLDEQFSLKDLGKLSYFLGVQVNYTHDGIFLSQRKYILDLLRKAPMNKSNGSLTPMVTTCRLSAHEGSPVENEQFFRSIVSALQYVVITRLDIAFSVNKVYQFIHRPLDLHFQAVKRILCYLQGTLDHGLRFSQAKVFLLEGYSDSSWGSNTDDRKSTSCYCVFLGGNPVSWSSRKQQVVFRSTAEAEYRSLTHVTTEIVWIRSLLTELCALVWCDSSAAVAVAGNPIMHSKFKHVELDLFFAREKAAAGAFQVGYVPSQNQIADILTKRYPKDYSINLEVSLELSLMNMKLQEEGNINQARGMLSVSH</sequence>
<dbReference type="CDD" id="cd09272">
    <property type="entry name" value="RNase_HI_RT_Ty1"/>
    <property type="match status" value="1"/>
</dbReference>
<protein>
    <submittedName>
        <fullName evidence="2">Putative LRR receptor-like serine/threonine-protein kinase</fullName>
    </submittedName>
</protein>
<dbReference type="Proteomes" id="UP000325315">
    <property type="component" value="Unassembled WGS sequence"/>
</dbReference>
<keyword evidence="2" id="KW-0675">Receptor</keyword>
<keyword evidence="2" id="KW-0808">Transferase</keyword>
<dbReference type="PANTHER" id="PTHR11439">
    <property type="entry name" value="GAG-POL-RELATED RETROTRANSPOSON"/>
    <property type="match status" value="1"/>
</dbReference>
<dbReference type="PANTHER" id="PTHR11439:SF467">
    <property type="entry name" value="INTEGRASE CATALYTIC DOMAIN-CONTAINING PROTEIN"/>
    <property type="match status" value="1"/>
</dbReference>
<evidence type="ECO:0000259" key="1">
    <source>
        <dbReference type="Pfam" id="PF07727"/>
    </source>
</evidence>
<dbReference type="SUPFAM" id="SSF56672">
    <property type="entry name" value="DNA/RNA polymerases"/>
    <property type="match status" value="1"/>
</dbReference>
<dbReference type="EMBL" id="SMMG02000003">
    <property type="protein sequence ID" value="KAA3481860.1"/>
    <property type="molecule type" value="Genomic_DNA"/>
</dbReference>
<dbReference type="AlphaFoldDB" id="A0A5B6WJJ5"/>
<dbReference type="GO" id="GO:0016301">
    <property type="term" value="F:kinase activity"/>
    <property type="evidence" value="ECO:0007669"/>
    <property type="project" value="UniProtKB-KW"/>
</dbReference>
<dbReference type="InterPro" id="IPR043502">
    <property type="entry name" value="DNA/RNA_pol_sf"/>
</dbReference>
<organism evidence="2 3">
    <name type="scientific">Gossypium australe</name>
    <dbReference type="NCBI Taxonomy" id="47621"/>
    <lineage>
        <taxon>Eukaryota</taxon>
        <taxon>Viridiplantae</taxon>
        <taxon>Streptophyta</taxon>
        <taxon>Embryophyta</taxon>
        <taxon>Tracheophyta</taxon>
        <taxon>Spermatophyta</taxon>
        <taxon>Magnoliopsida</taxon>
        <taxon>eudicotyledons</taxon>
        <taxon>Gunneridae</taxon>
        <taxon>Pentapetalae</taxon>
        <taxon>rosids</taxon>
        <taxon>malvids</taxon>
        <taxon>Malvales</taxon>
        <taxon>Malvaceae</taxon>
        <taxon>Malvoideae</taxon>
        <taxon>Gossypium</taxon>
    </lineage>
</organism>
<evidence type="ECO:0000313" key="3">
    <source>
        <dbReference type="Proteomes" id="UP000325315"/>
    </source>
</evidence>
<name>A0A5B6WJJ5_9ROSI</name>
<feature type="domain" description="Reverse transcriptase Ty1/copia-type" evidence="1">
    <location>
        <begin position="152"/>
        <end position="278"/>
    </location>
</feature>
<proteinExistence type="predicted"/>
<evidence type="ECO:0000313" key="2">
    <source>
        <dbReference type="EMBL" id="KAA3481860.1"/>
    </source>
</evidence>
<reference evidence="3" key="1">
    <citation type="journal article" date="2019" name="Plant Biotechnol. J.">
        <title>Genome sequencing of the Australian wild diploid species Gossypium australe highlights disease resistance and delayed gland morphogenesis.</title>
        <authorList>
            <person name="Cai Y."/>
            <person name="Cai X."/>
            <person name="Wang Q."/>
            <person name="Wang P."/>
            <person name="Zhang Y."/>
            <person name="Cai C."/>
            <person name="Xu Y."/>
            <person name="Wang K."/>
            <person name="Zhou Z."/>
            <person name="Wang C."/>
            <person name="Geng S."/>
            <person name="Li B."/>
            <person name="Dong Q."/>
            <person name="Hou Y."/>
            <person name="Wang H."/>
            <person name="Ai P."/>
            <person name="Liu Z."/>
            <person name="Yi F."/>
            <person name="Sun M."/>
            <person name="An G."/>
            <person name="Cheng J."/>
            <person name="Zhang Y."/>
            <person name="Shi Q."/>
            <person name="Xie Y."/>
            <person name="Shi X."/>
            <person name="Chang Y."/>
            <person name="Huang F."/>
            <person name="Chen Y."/>
            <person name="Hong S."/>
            <person name="Mi L."/>
            <person name="Sun Q."/>
            <person name="Zhang L."/>
            <person name="Zhou B."/>
            <person name="Peng R."/>
            <person name="Zhang X."/>
            <person name="Liu F."/>
        </authorList>
    </citation>
    <scope>NUCLEOTIDE SEQUENCE [LARGE SCALE GENOMIC DNA]</scope>
    <source>
        <strain evidence="3">cv. PA1801</strain>
    </source>
</reference>
<comment type="caution">
    <text evidence="2">The sequence shown here is derived from an EMBL/GenBank/DDBJ whole genome shotgun (WGS) entry which is preliminary data.</text>
</comment>
<keyword evidence="3" id="KW-1185">Reference proteome</keyword>
<dbReference type="InterPro" id="IPR013103">
    <property type="entry name" value="RVT_2"/>
</dbReference>